<evidence type="ECO:0000256" key="3">
    <source>
        <dbReference type="ARBA" id="ARBA00022723"/>
    </source>
</evidence>
<dbReference type="EC" id="2.7.7.77" evidence="8"/>
<comment type="subunit">
    <text evidence="8">Monomer.</text>
</comment>
<comment type="domain">
    <text evidence="8">The N-terminal domain determines nucleotide recognition and specific binding, while the C-terminal domain determines the specific binding to the target protein.</text>
</comment>
<evidence type="ECO:0000256" key="2">
    <source>
        <dbReference type="ARBA" id="ARBA00022679"/>
    </source>
</evidence>
<keyword evidence="7 8" id="KW-0501">Molybdenum cofactor biosynthesis</keyword>
<feature type="domain" description="MobA-like NTP transferase" evidence="9">
    <location>
        <begin position="11"/>
        <end position="169"/>
    </location>
</feature>
<keyword evidence="4 8" id="KW-0547">Nucleotide-binding</keyword>
<evidence type="ECO:0000313" key="11">
    <source>
        <dbReference type="Proteomes" id="UP000436468"/>
    </source>
</evidence>
<evidence type="ECO:0000256" key="5">
    <source>
        <dbReference type="ARBA" id="ARBA00022842"/>
    </source>
</evidence>
<reference evidence="10 11" key="1">
    <citation type="submission" date="2019-12" db="EMBL/GenBank/DDBJ databases">
        <title>Draft genome sequences Bradyrhizobium cajani AMBPC1010, Bradyrhizobium pachyrhizi AMBPC1040 and Bradyrhizobium yuanmingense ALSPC3051, three plant growth promoting strains isolated from nodules of Cajanus cajan L. in Dominican Republic.</title>
        <authorList>
            <person name="Flores-Felix J.D."/>
            <person name="Araujo J."/>
            <person name="Diaz-Alcantara C."/>
            <person name="Gonzalez-Andres F."/>
            <person name="Velazquez E."/>
        </authorList>
    </citation>
    <scope>NUCLEOTIDE SEQUENCE [LARGE SCALE GENOMIC DNA]</scope>
    <source>
        <strain evidence="10 11">1040</strain>
    </source>
</reference>
<dbReference type="SUPFAM" id="SSF53448">
    <property type="entry name" value="Nucleotide-diphospho-sugar transferases"/>
    <property type="match status" value="1"/>
</dbReference>
<comment type="function">
    <text evidence="8">Transfers a GMP moiety from GTP to Mo-molybdopterin (Mo-MPT) cofactor (Moco or molybdenum cofactor) to form Mo-molybdopterin guanine dinucleotide (Mo-MGD) cofactor.</text>
</comment>
<evidence type="ECO:0000256" key="4">
    <source>
        <dbReference type="ARBA" id="ARBA00022741"/>
    </source>
</evidence>
<keyword evidence="1 8" id="KW-0963">Cytoplasm</keyword>
<dbReference type="RefSeq" id="WP_028332432.1">
    <property type="nucleotide sequence ID" value="NZ_CP121667.1"/>
</dbReference>
<comment type="cofactor">
    <cofactor evidence="8">
        <name>Mg(2+)</name>
        <dbReference type="ChEBI" id="CHEBI:18420"/>
    </cofactor>
</comment>
<keyword evidence="10" id="KW-0548">Nucleotidyltransferase</keyword>
<feature type="binding site" evidence="8">
    <location>
        <begin position="14"/>
        <end position="16"/>
    </location>
    <ligand>
        <name>GTP</name>
        <dbReference type="ChEBI" id="CHEBI:37565"/>
    </ligand>
</feature>
<feature type="binding site" evidence="8">
    <location>
        <position position="73"/>
    </location>
    <ligand>
        <name>GTP</name>
        <dbReference type="ChEBI" id="CHEBI:37565"/>
    </ligand>
</feature>
<keyword evidence="2 8" id="KW-0808">Transferase</keyword>
<keyword evidence="3 8" id="KW-0479">Metal-binding</keyword>
<dbReference type="InterPro" id="IPR029044">
    <property type="entry name" value="Nucleotide-diphossugar_trans"/>
</dbReference>
<dbReference type="InterPro" id="IPR025877">
    <property type="entry name" value="MobA-like_NTP_Trfase"/>
</dbReference>
<dbReference type="NCBIfam" id="TIGR02665">
    <property type="entry name" value="molyb_mobA"/>
    <property type="match status" value="1"/>
</dbReference>
<dbReference type="CDD" id="cd02503">
    <property type="entry name" value="MobA"/>
    <property type="match status" value="1"/>
</dbReference>
<dbReference type="Pfam" id="PF12804">
    <property type="entry name" value="NTP_transf_3"/>
    <property type="match status" value="1"/>
</dbReference>
<evidence type="ECO:0000259" key="9">
    <source>
        <dbReference type="Pfam" id="PF12804"/>
    </source>
</evidence>
<dbReference type="AlphaFoldDB" id="A0A844T531"/>
<dbReference type="GO" id="GO:0005737">
    <property type="term" value="C:cytoplasm"/>
    <property type="evidence" value="ECO:0007669"/>
    <property type="project" value="UniProtKB-SubCell"/>
</dbReference>
<comment type="caution">
    <text evidence="10">The sequence shown here is derived from an EMBL/GenBank/DDBJ whole genome shotgun (WGS) entry which is preliminary data.</text>
</comment>
<dbReference type="Gene3D" id="3.90.550.10">
    <property type="entry name" value="Spore Coat Polysaccharide Biosynthesis Protein SpsA, Chain A"/>
    <property type="match status" value="1"/>
</dbReference>
<sequence length="210" mass="22544">MTDIPGTNIPGVLLAGGLARRMGGGDKPMRKIAGRTILQRVIDRLAPQCSGLIINANGDPARFAAFGLPVVADDVADYPGPLAGILAALDWVAAHRPDAKWVLSAAGDCPFLPRDLVTRLEEARRAQNAELAVASSGGQTHPVIGLWSVRLRNELRQALVVEDVRKIDRWTARYPLATVEWPTEPLDPFFNANTVEDIAEADRLAALDGG</sequence>
<keyword evidence="5 8" id="KW-0460">Magnesium</keyword>
<feature type="binding site" evidence="8">
    <location>
        <position position="108"/>
    </location>
    <ligand>
        <name>GTP</name>
        <dbReference type="ChEBI" id="CHEBI:37565"/>
    </ligand>
</feature>
<accession>A0A844T531</accession>
<keyword evidence="11" id="KW-1185">Reference proteome</keyword>
<feature type="binding site" evidence="8">
    <location>
        <position position="55"/>
    </location>
    <ligand>
        <name>GTP</name>
        <dbReference type="ChEBI" id="CHEBI:37565"/>
    </ligand>
</feature>
<evidence type="ECO:0000256" key="8">
    <source>
        <dbReference type="HAMAP-Rule" id="MF_00316"/>
    </source>
</evidence>
<evidence type="ECO:0000256" key="7">
    <source>
        <dbReference type="ARBA" id="ARBA00023150"/>
    </source>
</evidence>
<evidence type="ECO:0000313" key="10">
    <source>
        <dbReference type="EMBL" id="MVT70161.1"/>
    </source>
</evidence>
<comment type="catalytic activity">
    <reaction evidence="8">
        <text>Mo-molybdopterin + GTP + H(+) = Mo-molybdopterin guanine dinucleotide + diphosphate</text>
        <dbReference type="Rhea" id="RHEA:34243"/>
        <dbReference type="ChEBI" id="CHEBI:15378"/>
        <dbReference type="ChEBI" id="CHEBI:33019"/>
        <dbReference type="ChEBI" id="CHEBI:37565"/>
        <dbReference type="ChEBI" id="CHEBI:71302"/>
        <dbReference type="ChEBI" id="CHEBI:71310"/>
        <dbReference type="EC" id="2.7.7.77"/>
    </reaction>
</comment>
<feature type="binding site" evidence="8">
    <location>
        <position position="108"/>
    </location>
    <ligand>
        <name>Mg(2+)</name>
        <dbReference type="ChEBI" id="CHEBI:18420"/>
    </ligand>
</feature>
<proteinExistence type="inferred from homology"/>
<feature type="binding site" evidence="8">
    <location>
        <position position="27"/>
    </location>
    <ligand>
        <name>GTP</name>
        <dbReference type="ChEBI" id="CHEBI:37565"/>
    </ligand>
</feature>
<organism evidence="10 11">
    <name type="scientific">Bradyrhizobium pachyrhizi</name>
    <dbReference type="NCBI Taxonomy" id="280333"/>
    <lineage>
        <taxon>Bacteria</taxon>
        <taxon>Pseudomonadati</taxon>
        <taxon>Pseudomonadota</taxon>
        <taxon>Alphaproteobacteria</taxon>
        <taxon>Hyphomicrobiales</taxon>
        <taxon>Nitrobacteraceae</taxon>
        <taxon>Bradyrhizobium</taxon>
    </lineage>
</organism>
<dbReference type="GO" id="GO:0046872">
    <property type="term" value="F:metal ion binding"/>
    <property type="evidence" value="ECO:0007669"/>
    <property type="project" value="UniProtKB-KW"/>
</dbReference>
<dbReference type="GO" id="GO:0005525">
    <property type="term" value="F:GTP binding"/>
    <property type="evidence" value="ECO:0007669"/>
    <property type="project" value="UniProtKB-UniRule"/>
</dbReference>
<dbReference type="GO" id="GO:1902758">
    <property type="term" value="P:bis(molybdopterin guanine dinucleotide)molybdenum biosynthetic process"/>
    <property type="evidence" value="ECO:0007669"/>
    <property type="project" value="TreeGrafter"/>
</dbReference>
<gene>
    <name evidence="8 10" type="primary">mobA</name>
    <name evidence="10" type="ORF">GPL21_34310</name>
</gene>
<dbReference type="PANTHER" id="PTHR19136:SF81">
    <property type="entry name" value="MOLYBDENUM COFACTOR GUANYLYLTRANSFERASE"/>
    <property type="match status" value="1"/>
</dbReference>
<dbReference type="InterPro" id="IPR013482">
    <property type="entry name" value="Molybde_CF_guanTrfase"/>
</dbReference>
<comment type="subcellular location">
    <subcellularLocation>
        <location evidence="8">Cytoplasm</location>
    </subcellularLocation>
</comment>
<evidence type="ECO:0000256" key="1">
    <source>
        <dbReference type="ARBA" id="ARBA00022490"/>
    </source>
</evidence>
<dbReference type="HAMAP" id="MF_00316">
    <property type="entry name" value="MobA"/>
    <property type="match status" value="1"/>
</dbReference>
<dbReference type="Proteomes" id="UP000436468">
    <property type="component" value="Unassembled WGS sequence"/>
</dbReference>
<dbReference type="PANTHER" id="PTHR19136">
    <property type="entry name" value="MOLYBDENUM COFACTOR GUANYLYLTRANSFERASE"/>
    <property type="match status" value="1"/>
</dbReference>
<dbReference type="GO" id="GO:0061603">
    <property type="term" value="F:molybdenum cofactor guanylyltransferase activity"/>
    <property type="evidence" value="ECO:0007669"/>
    <property type="project" value="UniProtKB-EC"/>
</dbReference>
<keyword evidence="6 8" id="KW-0342">GTP-binding</keyword>
<dbReference type="EMBL" id="WQNF01000039">
    <property type="protein sequence ID" value="MVT70161.1"/>
    <property type="molecule type" value="Genomic_DNA"/>
</dbReference>
<evidence type="ECO:0000256" key="6">
    <source>
        <dbReference type="ARBA" id="ARBA00023134"/>
    </source>
</evidence>
<name>A0A844T531_9BRAD</name>
<protein>
    <recommendedName>
        <fullName evidence="8">Molybdenum cofactor guanylyltransferase</fullName>
        <shortName evidence="8">MoCo guanylyltransferase</shortName>
        <ecNumber evidence="8">2.7.7.77</ecNumber>
    </recommendedName>
    <alternativeName>
        <fullName evidence="8">GTP:molybdopterin guanylyltransferase</fullName>
    </alternativeName>
    <alternativeName>
        <fullName evidence="8">Mo-MPT guanylyltransferase</fullName>
    </alternativeName>
    <alternativeName>
        <fullName evidence="8">Molybdopterin guanylyltransferase</fullName>
    </alternativeName>
    <alternativeName>
        <fullName evidence="8">Molybdopterin-guanine dinucleotide synthase</fullName>
        <shortName evidence="8">MGD synthase</shortName>
    </alternativeName>
</protein>
<comment type="similarity">
    <text evidence="8">Belongs to the MobA family.</text>
</comment>